<dbReference type="Proteomes" id="UP000039324">
    <property type="component" value="Unassembled WGS sequence"/>
</dbReference>
<dbReference type="Proteomes" id="UP000290189">
    <property type="component" value="Unassembled WGS sequence"/>
</dbReference>
<dbReference type="OrthoDB" id="532484at2759"/>
<dbReference type="AlphaFoldDB" id="A0A0G4IM96"/>
<sequence>MFNLDNETDPNEFLPPGRSFRTNPLLVHSRVGRSARKIERKLPPSHVFGKVEVIVNDGAKQALTNWQTHVPKSHAEAGRDFVTLNRDAIKSGALSSRTVAEYRKQDNAKTATKGAKSPVQTARPTATERKSSSNAAAGVSSKGRPGTPIGAVLTGQYQHEWEARQRANMAQRWAKKKHQLVTRPTKASQGHTKPTTAR</sequence>
<reference evidence="3 5" key="2">
    <citation type="submission" date="2018-03" db="EMBL/GenBank/DDBJ databases">
        <authorList>
            <person name="Fogelqvist J."/>
        </authorList>
    </citation>
    <scope>NUCLEOTIDE SEQUENCE [LARGE SCALE GENOMIC DNA]</scope>
</reference>
<gene>
    <name evidence="2" type="ORF">PBRA_004945</name>
    <name evidence="3" type="ORF">PLBR_LOCUS6424</name>
</gene>
<protein>
    <submittedName>
        <fullName evidence="2">Uncharacterized protein</fullName>
    </submittedName>
</protein>
<feature type="region of interest" description="Disordered" evidence="1">
    <location>
        <begin position="100"/>
        <end position="151"/>
    </location>
</feature>
<name>A0A0G4IM96_PLABS</name>
<evidence type="ECO:0000313" key="3">
    <source>
        <dbReference type="EMBL" id="SPQ99209.1"/>
    </source>
</evidence>
<geneLocation type="mitochondrion" evidence="3"/>
<accession>A0A0G4IM96</accession>
<evidence type="ECO:0000313" key="4">
    <source>
        <dbReference type="Proteomes" id="UP000039324"/>
    </source>
</evidence>
<dbReference type="PANTHER" id="PTHR28617:SF1">
    <property type="entry name" value="CILIA- AND FLAGELLA-ASSOCIATED PROTEIN 77"/>
    <property type="match status" value="1"/>
</dbReference>
<feature type="region of interest" description="Disordered" evidence="1">
    <location>
        <begin position="1"/>
        <end position="21"/>
    </location>
</feature>
<dbReference type="Pfam" id="PF14825">
    <property type="entry name" value="CFAP77"/>
    <property type="match status" value="1"/>
</dbReference>
<dbReference type="STRING" id="37360.A0A0G4IM96"/>
<organism evidence="2 4">
    <name type="scientific">Plasmodiophora brassicae</name>
    <name type="common">Clubroot disease agent</name>
    <dbReference type="NCBI Taxonomy" id="37360"/>
    <lineage>
        <taxon>Eukaryota</taxon>
        <taxon>Sar</taxon>
        <taxon>Rhizaria</taxon>
        <taxon>Endomyxa</taxon>
        <taxon>Phytomyxea</taxon>
        <taxon>Plasmodiophorida</taxon>
        <taxon>Plasmodiophoridae</taxon>
        <taxon>Plasmodiophora</taxon>
    </lineage>
</organism>
<dbReference type="PANTHER" id="PTHR28617">
    <property type="entry name" value="CILIA- AND FLAGELLA-ASSOCIATED PROTEIN 77"/>
    <property type="match status" value="1"/>
</dbReference>
<feature type="region of interest" description="Disordered" evidence="1">
    <location>
        <begin position="163"/>
        <end position="198"/>
    </location>
</feature>
<reference evidence="2 4" key="1">
    <citation type="submission" date="2015-02" db="EMBL/GenBank/DDBJ databases">
        <authorList>
            <person name="Chooi Y.-H."/>
        </authorList>
    </citation>
    <scope>NUCLEOTIDE SEQUENCE [LARGE SCALE GENOMIC DNA]</scope>
    <source>
        <strain evidence="2">E3</strain>
    </source>
</reference>
<feature type="compositionally biased region" description="Polar residues" evidence="1">
    <location>
        <begin position="185"/>
        <end position="198"/>
    </location>
</feature>
<dbReference type="InterPro" id="IPR029147">
    <property type="entry name" value="CFAP77"/>
</dbReference>
<keyword evidence="4" id="KW-1185">Reference proteome</keyword>
<dbReference type="EMBL" id="OVEO01000011">
    <property type="protein sequence ID" value="SPQ99209.1"/>
    <property type="molecule type" value="Genomic_DNA"/>
</dbReference>
<proteinExistence type="predicted"/>
<evidence type="ECO:0000313" key="2">
    <source>
        <dbReference type="EMBL" id="CEO96274.1"/>
    </source>
</evidence>
<keyword evidence="3" id="KW-0496">Mitochondrion</keyword>
<feature type="compositionally biased region" description="Acidic residues" evidence="1">
    <location>
        <begin position="1"/>
        <end position="10"/>
    </location>
</feature>
<evidence type="ECO:0000256" key="1">
    <source>
        <dbReference type="SAM" id="MobiDB-lite"/>
    </source>
</evidence>
<dbReference type="EMBL" id="CDSF01000057">
    <property type="protein sequence ID" value="CEO96274.1"/>
    <property type="molecule type" value="Genomic_DNA"/>
</dbReference>
<evidence type="ECO:0000313" key="5">
    <source>
        <dbReference type="Proteomes" id="UP000290189"/>
    </source>
</evidence>